<dbReference type="InterPro" id="IPR025748">
    <property type="entry name" value="PrcB_C_dom"/>
</dbReference>
<protein>
    <submittedName>
        <fullName evidence="4">PrcB C-terminal</fullName>
    </submittedName>
    <submittedName>
        <fullName evidence="3">Protease complex subunit PrcB family protein</fullName>
    </submittedName>
</protein>
<feature type="chain" id="PRO_5043205902" evidence="1">
    <location>
        <begin position="22"/>
        <end position="291"/>
    </location>
</feature>
<dbReference type="PROSITE" id="PS51257">
    <property type="entry name" value="PROKAR_LIPOPROTEIN"/>
    <property type="match status" value="1"/>
</dbReference>
<dbReference type="EMBL" id="WKKG01000003">
    <property type="protein sequence ID" value="MRX67687.1"/>
    <property type="molecule type" value="Genomic_DNA"/>
</dbReference>
<feature type="signal peptide" evidence="1">
    <location>
        <begin position="1"/>
        <end position="21"/>
    </location>
</feature>
<keyword evidence="3" id="KW-0378">Hydrolase</keyword>
<reference evidence="4 5" key="1">
    <citation type="submission" date="2017-05" db="EMBL/GenBank/DDBJ databases">
        <authorList>
            <person name="Varghese N."/>
            <person name="Submissions S."/>
        </authorList>
    </citation>
    <scope>NUCLEOTIDE SEQUENCE [LARGE SCALE GENOMIC DNA]</scope>
    <source>
        <strain evidence="4 5">DSM 19382</strain>
    </source>
</reference>
<name>A0A521EKX6_9FLAO</name>
<accession>A0A521EKX6</accession>
<evidence type="ECO:0000256" key="1">
    <source>
        <dbReference type="SAM" id="SignalP"/>
    </source>
</evidence>
<dbReference type="GO" id="GO:0008233">
    <property type="term" value="F:peptidase activity"/>
    <property type="evidence" value="ECO:0007669"/>
    <property type="project" value="UniProtKB-KW"/>
</dbReference>
<sequence>MKKLMLSLFIAFGLSACSLGNDDLNVDCGANKELAFAGYPFLCNYAVKTYPNDPAAVIVTSQEKLDFLFTKHENTCPIATDPNIDFNKNMIVGIFAGMKSTSGYSIKMTSVVENNCEILITYFESGPQSGETTNSAPTYPSDFIILPRSSKTIIFSKTTESPDNIIIGSYFGNCSGSDCQNFFQLNDFNILKLTSTASGNFNFDQSAYFAKTKRGEYTAFGKIIPSEILSLKGQNKTFGTPDSANQGGVFFQWKQGATTTKIFLDNNDTADQSTDVITFKRAIKDKITNLK</sequence>
<proteinExistence type="predicted"/>
<evidence type="ECO:0000313" key="4">
    <source>
        <dbReference type="EMBL" id="SMO84567.1"/>
    </source>
</evidence>
<evidence type="ECO:0000313" key="5">
    <source>
        <dbReference type="Proteomes" id="UP000317289"/>
    </source>
</evidence>
<dbReference type="EMBL" id="FXTA01000005">
    <property type="protein sequence ID" value="SMO84567.1"/>
    <property type="molecule type" value="Genomic_DNA"/>
</dbReference>
<organism evidence="4 5">
    <name type="scientific">Flavobacterium resistens</name>
    <dbReference type="NCBI Taxonomy" id="443612"/>
    <lineage>
        <taxon>Bacteria</taxon>
        <taxon>Pseudomonadati</taxon>
        <taxon>Bacteroidota</taxon>
        <taxon>Flavobacteriia</taxon>
        <taxon>Flavobacteriales</taxon>
        <taxon>Flavobacteriaceae</taxon>
        <taxon>Flavobacterium</taxon>
    </lineage>
</organism>
<dbReference type="Pfam" id="PF14343">
    <property type="entry name" value="PrcB_C"/>
    <property type="match status" value="1"/>
</dbReference>
<dbReference type="RefSeq" id="WP_142451775.1">
    <property type="nucleotide sequence ID" value="NZ_FXTA01000005.1"/>
</dbReference>
<evidence type="ECO:0000313" key="6">
    <source>
        <dbReference type="Proteomes" id="UP000468990"/>
    </source>
</evidence>
<evidence type="ECO:0000259" key="2">
    <source>
        <dbReference type="Pfam" id="PF14343"/>
    </source>
</evidence>
<evidence type="ECO:0000313" key="3">
    <source>
        <dbReference type="EMBL" id="MRX67687.1"/>
    </source>
</evidence>
<keyword evidence="1" id="KW-0732">Signal</keyword>
<dbReference type="AlphaFoldDB" id="A0A521EKX6"/>
<reference evidence="3 6" key="2">
    <citation type="submission" date="2019-11" db="EMBL/GenBank/DDBJ databases">
        <title>Flavobacterium resistens genome.</title>
        <authorList>
            <person name="Wilson V.M."/>
            <person name="Newman J.D."/>
        </authorList>
    </citation>
    <scope>NUCLEOTIDE SEQUENCE [LARGE SCALE GENOMIC DNA]</scope>
    <source>
        <strain evidence="3 6">DSM 19382</strain>
    </source>
</reference>
<dbReference type="OrthoDB" id="5522116at2"/>
<dbReference type="Proteomes" id="UP000468990">
    <property type="component" value="Unassembled WGS sequence"/>
</dbReference>
<gene>
    <name evidence="3" type="ORF">GJU42_06910</name>
    <name evidence="4" type="ORF">SAMN06265349_10557</name>
</gene>
<dbReference type="GO" id="GO:0006508">
    <property type="term" value="P:proteolysis"/>
    <property type="evidence" value="ECO:0007669"/>
    <property type="project" value="UniProtKB-KW"/>
</dbReference>
<feature type="domain" description="PrcB C-terminal" evidence="2">
    <location>
        <begin position="90"/>
        <end position="145"/>
    </location>
</feature>
<dbReference type="Proteomes" id="UP000317289">
    <property type="component" value="Unassembled WGS sequence"/>
</dbReference>
<keyword evidence="6" id="KW-1185">Reference proteome</keyword>
<keyword evidence="3" id="KW-0645">Protease</keyword>